<gene>
    <name evidence="1" type="ORF">P8C59_005911</name>
</gene>
<protein>
    <submittedName>
        <fullName evidence="1">Uncharacterized protein</fullName>
    </submittedName>
</protein>
<accession>A0AAD9MBZ8</accession>
<sequence>MDSSSKSEDGVLVQAFKSLGPDPRLRWQELQSLLASLNFREIRGVLHSHSKRLDPLEMDLEPRTRFPAFCFRADPRLSGFGSYSRGICKLAN</sequence>
<dbReference type="EMBL" id="JAQQPM010000005">
    <property type="protein sequence ID" value="KAK2071489.1"/>
    <property type="molecule type" value="Genomic_DNA"/>
</dbReference>
<evidence type="ECO:0000313" key="2">
    <source>
        <dbReference type="Proteomes" id="UP001217918"/>
    </source>
</evidence>
<proteinExistence type="predicted"/>
<dbReference type="Proteomes" id="UP001217918">
    <property type="component" value="Unassembled WGS sequence"/>
</dbReference>
<dbReference type="AlphaFoldDB" id="A0AAD9MBZ8"/>
<evidence type="ECO:0000313" key="1">
    <source>
        <dbReference type="EMBL" id="KAK2071489.1"/>
    </source>
</evidence>
<reference evidence="1" key="1">
    <citation type="journal article" date="2023" name="Mol. Plant Microbe Interact.">
        <title>Elucidating the Obligate Nature and Biological Capacity of an Invasive Fungal Corn Pathogen.</title>
        <authorList>
            <person name="MacCready J.S."/>
            <person name="Roggenkamp E.M."/>
            <person name="Gdanetz K."/>
            <person name="Chilvers M.I."/>
        </authorList>
    </citation>
    <scope>NUCLEOTIDE SEQUENCE</scope>
    <source>
        <strain evidence="1">PM02</strain>
    </source>
</reference>
<comment type="caution">
    <text evidence="1">The sequence shown here is derived from an EMBL/GenBank/DDBJ whole genome shotgun (WGS) entry which is preliminary data.</text>
</comment>
<organism evidence="1 2">
    <name type="scientific">Phyllachora maydis</name>
    <dbReference type="NCBI Taxonomy" id="1825666"/>
    <lineage>
        <taxon>Eukaryota</taxon>
        <taxon>Fungi</taxon>
        <taxon>Dikarya</taxon>
        <taxon>Ascomycota</taxon>
        <taxon>Pezizomycotina</taxon>
        <taxon>Sordariomycetes</taxon>
        <taxon>Sordariomycetidae</taxon>
        <taxon>Phyllachorales</taxon>
        <taxon>Phyllachoraceae</taxon>
        <taxon>Phyllachora</taxon>
    </lineage>
</organism>
<keyword evidence="2" id="KW-1185">Reference proteome</keyword>
<name>A0AAD9MBZ8_9PEZI</name>